<keyword evidence="3" id="KW-1185">Reference proteome</keyword>
<dbReference type="AlphaFoldDB" id="A0A067MSA1"/>
<feature type="region of interest" description="Disordered" evidence="1">
    <location>
        <begin position="193"/>
        <end position="239"/>
    </location>
</feature>
<dbReference type="EMBL" id="KL198021">
    <property type="protein sequence ID" value="KDQ18479.1"/>
    <property type="molecule type" value="Genomic_DNA"/>
</dbReference>
<dbReference type="OrthoDB" id="3211402at2759"/>
<gene>
    <name evidence="2" type="ORF">BOTBODRAFT_512760</name>
</gene>
<feature type="compositionally biased region" description="Basic residues" evidence="1">
    <location>
        <begin position="371"/>
        <end position="383"/>
    </location>
</feature>
<dbReference type="InParanoid" id="A0A067MSA1"/>
<feature type="compositionally biased region" description="Polar residues" evidence="1">
    <location>
        <begin position="313"/>
        <end position="331"/>
    </location>
</feature>
<protein>
    <submittedName>
        <fullName evidence="2">Uncharacterized protein</fullName>
    </submittedName>
</protein>
<evidence type="ECO:0000313" key="2">
    <source>
        <dbReference type="EMBL" id="KDQ18479.1"/>
    </source>
</evidence>
<sequence>MATGESKNALFRRVGAILWQDYYFLDPTLVTTRVKNKHDSLVKQYKEEVILLVRPPDGTGDAQSQSQPQQPPQPSHQGSVEPSQAGDDENVEEIRPAYYIPADGPQDDTPEQAKRIWDEIVDRFEFFPRMHHLLAGRSNIVSTCLISGSSNLSTSGAEAPYGQSPMKELSAPPSRIDDPPPQFTVQDGFSRAGSSAMEQIPRLESSESPIPMSMGSVAAPPILSTPPPPPHPMSASPNLGIGYSYHTMLPQALQLQHQHQPPQPPQTQLPLPLHPHPHSHLQPQIVLPPHSPRRSRSPSSRPVPAPARPRSGVSVSTRNVSTPVPGSSANRNRPLPSELESERDATPTPTPTPGPSSIPRIPSVPSIPNGGKKRPRARSRPRRGTGIPANRDKIAESQSRSLEEALVKALLYVAFVLPPFPNIPVALKPASLRFRSARSH</sequence>
<feature type="region of interest" description="Disordered" evidence="1">
    <location>
        <begin position="152"/>
        <end position="172"/>
    </location>
</feature>
<evidence type="ECO:0000313" key="3">
    <source>
        <dbReference type="Proteomes" id="UP000027195"/>
    </source>
</evidence>
<reference evidence="3" key="1">
    <citation type="journal article" date="2014" name="Proc. Natl. Acad. Sci. U.S.A.">
        <title>Extensive sampling of basidiomycete genomes demonstrates inadequacy of the white-rot/brown-rot paradigm for wood decay fungi.</title>
        <authorList>
            <person name="Riley R."/>
            <person name="Salamov A.A."/>
            <person name="Brown D.W."/>
            <person name="Nagy L.G."/>
            <person name="Floudas D."/>
            <person name="Held B.W."/>
            <person name="Levasseur A."/>
            <person name="Lombard V."/>
            <person name="Morin E."/>
            <person name="Otillar R."/>
            <person name="Lindquist E.A."/>
            <person name="Sun H."/>
            <person name="LaButti K.M."/>
            <person name="Schmutz J."/>
            <person name="Jabbour D."/>
            <person name="Luo H."/>
            <person name="Baker S.E."/>
            <person name="Pisabarro A.G."/>
            <person name="Walton J.D."/>
            <person name="Blanchette R.A."/>
            <person name="Henrissat B."/>
            <person name="Martin F."/>
            <person name="Cullen D."/>
            <person name="Hibbett D.S."/>
            <person name="Grigoriev I.V."/>
        </authorList>
    </citation>
    <scope>NUCLEOTIDE SEQUENCE [LARGE SCALE GENOMIC DNA]</scope>
    <source>
        <strain evidence="3">FD-172 SS1</strain>
    </source>
</reference>
<accession>A0A067MSA1</accession>
<dbReference type="HOGENOM" id="CLU_622547_0_0_1"/>
<dbReference type="Proteomes" id="UP000027195">
    <property type="component" value="Unassembled WGS sequence"/>
</dbReference>
<feature type="region of interest" description="Disordered" evidence="1">
    <location>
        <begin position="55"/>
        <end position="88"/>
    </location>
</feature>
<proteinExistence type="predicted"/>
<feature type="compositionally biased region" description="Pro residues" evidence="1">
    <location>
        <begin position="223"/>
        <end position="232"/>
    </location>
</feature>
<name>A0A067MSA1_BOTB1</name>
<feature type="compositionally biased region" description="Low complexity" evidence="1">
    <location>
        <begin position="357"/>
        <end position="370"/>
    </location>
</feature>
<evidence type="ECO:0000256" key="1">
    <source>
        <dbReference type="SAM" id="MobiDB-lite"/>
    </source>
</evidence>
<feature type="region of interest" description="Disordered" evidence="1">
    <location>
        <begin position="254"/>
        <end position="398"/>
    </location>
</feature>
<organism evidence="2 3">
    <name type="scientific">Botryobasidium botryosum (strain FD-172 SS1)</name>
    <dbReference type="NCBI Taxonomy" id="930990"/>
    <lineage>
        <taxon>Eukaryota</taxon>
        <taxon>Fungi</taxon>
        <taxon>Dikarya</taxon>
        <taxon>Basidiomycota</taxon>
        <taxon>Agaricomycotina</taxon>
        <taxon>Agaricomycetes</taxon>
        <taxon>Cantharellales</taxon>
        <taxon>Botryobasidiaceae</taxon>
        <taxon>Botryobasidium</taxon>
    </lineage>
</organism>